<dbReference type="PANTHER" id="PTHR44489:SF1">
    <property type="entry name" value="ZINC FINGER CCCH DOMAIN-CONTAINING PROTEIN 63"/>
    <property type="match status" value="1"/>
</dbReference>
<dbReference type="PROSITE" id="PS50294">
    <property type="entry name" value="WD_REPEATS_REGION"/>
    <property type="match status" value="2"/>
</dbReference>
<dbReference type="InterPro" id="IPR001680">
    <property type="entry name" value="WD40_rpt"/>
</dbReference>
<evidence type="ECO:0000256" key="6">
    <source>
        <dbReference type="PROSITE-ProRule" id="PRU00221"/>
    </source>
</evidence>
<feature type="domain" description="C3H1-type" evidence="9">
    <location>
        <begin position="29"/>
        <end position="56"/>
    </location>
</feature>
<dbReference type="InterPro" id="IPR015943">
    <property type="entry name" value="WD40/YVTN_repeat-like_dom_sf"/>
</dbReference>
<feature type="region of interest" description="Disordered" evidence="8">
    <location>
        <begin position="1"/>
        <end position="25"/>
    </location>
</feature>
<dbReference type="Gene3D" id="3.30.1370.210">
    <property type="match status" value="1"/>
</dbReference>
<name>A0A176VET2_MARPO</name>
<dbReference type="SUPFAM" id="SSF90229">
    <property type="entry name" value="CCCH zinc finger"/>
    <property type="match status" value="2"/>
</dbReference>
<dbReference type="AlphaFoldDB" id="A0A176VET2"/>
<keyword evidence="5 7" id="KW-0862">Zinc</keyword>
<dbReference type="SMART" id="SM00356">
    <property type="entry name" value="ZnF_C3H1"/>
    <property type="match status" value="2"/>
</dbReference>
<accession>A0A176VET2</accession>
<evidence type="ECO:0000256" key="4">
    <source>
        <dbReference type="ARBA" id="ARBA00022771"/>
    </source>
</evidence>
<dbReference type="InterPro" id="IPR036855">
    <property type="entry name" value="Znf_CCCH_sf"/>
</dbReference>
<dbReference type="PRINTS" id="PR00320">
    <property type="entry name" value="GPROTEINBRPT"/>
</dbReference>
<dbReference type="SMART" id="SM00320">
    <property type="entry name" value="WD40"/>
    <property type="match status" value="5"/>
</dbReference>
<dbReference type="EMBL" id="LVLJ01004060">
    <property type="protein sequence ID" value="OAE18445.1"/>
    <property type="molecule type" value="Genomic_DNA"/>
</dbReference>
<dbReference type="Gene3D" id="2.130.10.10">
    <property type="entry name" value="YVTN repeat-like/Quinoprotein amine dehydrogenase"/>
    <property type="match status" value="2"/>
</dbReference>
<feature type="zinc finger region" description="C3H1-type" evidence="7">
    <location>
        <begin position="136"/>
        <end position="163"/>
    </location>
</feature>
<dbReference type="PROSITE" id="PS00678">
    <property type="entry name" value="WD_REPEATS_1"/>
    <property type="match status" value="2"/>
</dbReference>
<keyword evidence="4 7" id="KW-0863">Zinc-finger</keyword>
<keyword evidence="1 6" id="KW-0853">WD repeat</keyword>
<dbReference type="Pfam" id="PF00400">
    <property type="entry name" value="WD40"/>
    <property type="match status" value="3"/>
</dbReference>
<evidence type="ECO:0000256" key="3">
    <source>
        <dbReference type="ARBA" id="ARBA00022737"/>
    </source>
</evidence>
<feature type="domain" description="C3H1-type" evidence="9">
    <location>
        <begin position="136"/>
        <end position="163"/>
    </location>
</feature>
<evidence type="ECO:0000313" key="11">
    <source>
        <dbReference type="Proteomes" id="UP000077202"/>
    </source>
</evidence>
<dbReference type="InterPro" id="IPR020472">
    <property type="entry name" value="WD40_PAC1"/>
</dbReference>
<proteinExistence type="predicted"/>
<dbReference type="InterPro" id="IPR019775">
    <property type="entry name" value="WD40_repeat_CS"/>
</dbReference>
<dbReference type="Proteomes" id="UP000077202">
    <property type="component" value="Unassembled WGS sequence"/>
</dbReference>
<evidence type="ECO:0000256" key="2">
    <source>
        <dbReference type="ARBA" id="ARBA00022723"/>
    </source>
</evidence>
<feature type="repeat" description="WD" evidence="6">
    <location>
        <begin position="297"/>
        <end position="336"/>
    </location>
</feature>
<evidence type="ECO:0000256" key="5">
    <source>
        <dbReference type="ARBA" id="ARBA00022833"/>
    </source>
</evidence>
<feature type="compositionally biased region" description="Gly residues" evidence="8">
    <location>
        <begin position="92"/>
        <end position="102"/>
    </location>
</feature>
<dbReference type="SUPFAM" id="SSF50978">
    <property type="entry name" value="WD40 repeat-like"/>
    <property type="match status" value="1"/>
</dbReference>
<dbReference type="PROSITE" id="PS50082">
    <property type="entry name" value="WD_REPEATS_2"/>
    <property type="match status" value="3"/>
</dbReference>
<evidence type="ECO:0000256" key="8">
    <source>
        <dbReference type="SAM" id="MobiDB-lite"/>
    </source>
</evidence>
<feature type="region of interest" description="Disordered" evidence="8">
    <location>
        <begin position="54"/>
        <end position="136"/>
    </location>
</feature>
<dbReference type="Pfam" id="PF00642">
    <property type="entry name" value="zf-CCCH"/>
    <property type="match status" value="1"/>
</dbReference>
<dbReference type="PANTHER" id="PTHR44489">
    <property type="match status" value="1"/>
</dbReference>
<dbReference type="Pfam" id="PF14608">
    <property type="entry name" value="zf-CCCH_2"/>
    <property type="match status" value="1"/>
</dbReference>
<feature type="repeat" description="WD" evidence="6">
    <location>
        <begin position="174"/>
        <end position="215"/>
    </location>
</feature>
<keyword evidence="3" id="KW-0677">Repeat</keyword>
<feature type="repeat" description="WD" evidence="6">
    <location>
        <begin position="337"/>
        <end position="366"/>
    </location>
</feature>
<keyword evidence="11" id="KW-1185">Reference proteome</keyword>
<feature type="zinc finger region" description="C3H1-type" evidence="7">
    <location>
        <begin position="29"/>
        <end position="56"/>
    </location>
</feature>
<evidence type="ECO:0000313" key="10">
    <source>
        <dbReference type="EMBL" id="OAE18445.1"/>
    </source>
</evidence>
<dbReference type="InterPro" id="IPR036322">
    <property type="entry name" value="WD40_repeat_dom_sf"/>
</dbReference>
<organism evidence="10 11">
    <name type="scientific">Marchantia polymorpha subsp. ruderalis</name>
    <dbReference type="NCBI Taxonomy" id="1480154"/>
    <lineage>
        <taxon>Eukaryota</taxon>
        <taxon>Viridiplantae</taxon>
        <taxon>Streptophyta</taxon>
        <taxon>Embryophyta</taxon>
        <taxon>Marchantiophyta</taxon>
        <taxon>Marchantiopsida</taxon>
        <taxon>Marchantiidae</taxon>
        <taxon>Marchantiales</taxon>
        <taxon>Marchantiaceae</taxon>
        <taxon>Marchantia</taxon>
    </lineage>
</organism>
<reference evidence="10" key="1">
    <citation type="submission" date="2016-03" db="EMBL/GenBank/DDBJ databases">
        <title>Mechanisms controlling the formation of the plant cell surface in tip-growing cells are functionally conserved among land plants.</title>
        <authorList>
            <person name="Honkanen S."/>
            <person name="Jones V.A."/>
            <person name="Morieri G."/>
            <person name="Champion C."/>
            <person name="Hetherington A.J."/>
            <person name="Kelly S."/>
            <person name="Saint-Marcoux D."/>
            <person name="Proust H."/>
            <person name="Prescott H."/>
            <person name="Dolan L."/>
        </authorList>
    </citation>
    <scope>NUCLEOTIDE SEQUENCE [LARGE SCALE GENOMIC DNA]</scope>
    <source>
        <tissue evidence="10">Whole gametophyte</tissue>
    </source>
</reference>
<dbReference type="InterPro" id="IPR044715">
    <property type="entry name" value="WDR86-like"/>
</dbReference>
<gene>
    <name evidence="10" type="ORF">AXG93_2376s1040</name>
</gene>
<protein>
    <recommendedName>
        <fullName evidence="9">C3H1-type domain-containing protein</fullName>
    </recommendedName>
</protein>
<evidence type="ECO:0000256" key="1">
    <source>
        <dbReference type="ARBA" id="ARBA00022574"/>
    </source>
</evidence>
<keyword evidence="2 7" id="KW-0479">Metal-binding</keyword>
<dbReference type="GO" id="GO:0008270">
    <property type="term" value="F:zinc ion binding"/>
    <property type="evidence" value="ECO:0007669"/>
    <property type="project" value="UniProtKB-KW"/>
</dbReference>
<evidence type="ECO:0000259" key="9">
    <source>
        <dbReference type="PROSITE" id="PS50103"/>
    </source>
</evidence>
<comment type="caution">
    <text evidence="10">The sequence shown here is derived from an EMBL/GenBank/DDBJ whole genome shotgun (WGS) entry which is preliminary data.</text>
</comment>
<dbReference type="InterPro" id="IPR000571">
    <property type="entry name" value="Znf_CCCH"/>
</dbReference>
<dbReference type="PROSITE" id="PS50103">
    <property type="entry name" value="ZF_C3H1"/>
    <property type="match status" value="2"/>
</dbReference>
<sequence>MAGMEVDDGPTKVGGKRGFSRSGITGRGWVGQQVCRYWQEGRCIRGEDCQWVHPDGAGPTGRPHASNGLANKRPSNVIDNRVDNRLDNRGGFSDGASGGFSSGSGARRNPPSAKWGRPHSKNNRAGGRTAPDVGRRPRDKVCSFWLKGNCQRGDECNYLHAHTANSDINLIKQLDGHGKTVRAIELPHGSSHLYSGGLDQTLRVWDCNTGECTNVVPMGGDVGALLSAATWLFVGLPNEVKIWDMQTQAQQSLSGPQGMVHSLAVSADMLFAGIQDGSVLAWKFSTITNAFEPAASLLGHNGAVITLMIHGSQLFSGSIDKSIKVWDLGTGQCVQTLQGHTHVVMRLLVWDKFLLSCSLDGTVRVWGPNSEGFFESRYTHPEDNDVEVNPRSVELAGALTMCGTMDSSGKPVLICSYNDNTVHFYDLPTFSERGTIQTRDEVRAMQVGPGGLVFSGEGSGGVKGSAEVSTKLPPCLQGDLSLSSSGAVILMGIRLRSISMAQASRFAAPNLSAQFSLPYAHSCLRTYGAD</sequence>
<evidence type="ECO:0000256" key="7">
    <source>
        <dbReference type="PROSITE-ProRule" id="PRU00723"/>
    </source>
</evidence>